<evidence type="ECO:0000256" key="2">
    <source>
        <dbReference type="SAM" id="Phobius"/>
    </source>
</evidence>
<gene>
    <name evidence="4" type="primary">LOC102193115</name>
</gene>
<keyword evidence="2" id="KW-1133">Transmembrane helix</keyword>
<evidence type="ECO:0000313" key="3">
    <source>
        <dbReference type="Proteomes" id="UP000695023"/>
    </source>
</evidence>
<keyword evidence="2" id="KW-0812">Transmembrane</keyword>
<name>A0A9Y3RKT0_9CICH</name>
<protein>
    <submittedName>
        <fullName evidence="4">Serine-rich adhesin for platelets-like</fullName>
    </submittedName>
</protein>
<sequence>MITAQLSLSNPSASNNTTPVTPPSEVPKRQKPESNHTSNKKTSESRATTTKSTSTTATAKPQQNTSTSTTSVNSLSKSAESSLMTPRASISTSTVDVSSEEVSRKTNTKSSFTLTTAESSLSSFSASTSPTSVISPSGTGTLTVVLVVVGSGVTVGAILLVLAVFRSKRRTGAEKLNKQERKEQDFDIYHPYATIAEKPAAPVSQDMTYSMLQNFTATELLLMSHHSSPAEVKVRCFYTGDLNSTSADSEPSSITIQSQTPQMSVQHFNGEHVRFVCSLPGSVKDDTRCNLYFGEASHSVLTVAVGKKSKTKNKQRFCQFYVSIDDFLRHLHFVQQKDASCDYTLKREPRSLSPRSDRYNLTAILESESPKINKPSSIMTTESSLSKLSASTSTSVNSITGLGTRNLNPTTGVNTPVKTTQYITSRDSTTSETECINNVKIN</sequence>
<feature type="region of interest" description="Disordered" evidence="1">
    <location>
        <begin position="1"/>
        <end position="114"/>
    </location>
</feature>
<accession>A0A9Y3RKT0</accession>
<proteinExistence type="predicted"/>
<dbReference type="AlphaFoldDB" id="A0A9Y3RKT0"/>
<feature type="compositionally biased region" description="Polar residues" evidence="1">
    <location>
        <begin position="1"/>
        <end position="19"/>
    </location>
</feature>
<dbReference type="GeneID" id="102193115"/>
<feature type="transmembrane region" description="Helical" evidence="2">
    <location>
        <begin position="142"/>
        <end position="165"/>
    </location>
</feature>
<evidence type="ECO:0000256" key="1">
    <source>
        <dbReference type="SAM" id="MobiDB-lite"/>
    </source>
</evidence>
<feature type="compositionally biased region" description="Low complexity" evidence="1">
    <location>
        <begin position="45"/>
        <end position="78"/>
    </location>
</feature>
<evidence type="ECO:0000313" key="4">
    <source>
        <dbReference type="RefSeq" id="XP_005741569.1"/>
    </source>
</evidence>
<keyword evidence="3" id="KW-1185">Reference proteome</keyword>
<dbReference type="RefSeq" id="XP_005741569.1">
    <property type="nucleotide sequence ID" value="XM_005741512.1"/>
</dbReference>
<organism evidence="3 4">
    <name type="scientific">Pundamilia nyererei</name>
    <dbReference type="NCBI Taxonomy" id="303518"/>
    <lineage>
        <taxon>Eukaryota</taxon>
        <taxon>Metazoa</taxon>
        <taxon>Chordata</taxon>
        <taxon>Craniata</taxon>
        <taxon>Vertebrata</taxon>
        <taxon>Euteleostomi</taxon>
        <taxon>Actinopterygii</taxon>
        <taxon>Neopterygii</taxon>
        <taxon>Teleostei</taxon>
        <taxon>Neoteleostei</taxon>
        <taxon>Acanthomorphata</taxon>
        <taxon>Ovalentaria</taxon>
        <taxon>Cichlomorphae</taxon>
        <taxon>Cichliformes</taxon>
        <taxon>Cichlidae</taxon>
        <taxon>African cichlids</taxon>
        <taxon>Pseudocrenilabrinae</taxon>
        <taxon>Haplochromini</taxon>
        <taxon>Pundamilia</taxon>
    </lineage>
</organism>
<dbReference type="Proteomes" id="UP000695023">
    <property type="component" value="Unplaced"/>
</dbReference>
<reference evidence="4" key="1">
    <citation type="submission" date="2025-08" db="UniProtKB">
        <authorList>
            <consortium name="RefSeq"/>
        </authorList>
    </citation>
    <scope>IDENTIFICATION</scope>
</reference>
<keyword evidence="2" id="KW-0472">Membrane</keyword>